<dbReference type="Pfam" id="PF10458">
    <property type="entry name" value="Val_tRNA-synt_C"/>
    <property type="match status" value="1"/>
</dbReference>
<evidence type="ECO:0000313" key="14">
    <source>
        <dbReference type="EMBL" id="OEG70805.1"/>
    </source>
</evidence>
<keyword evidence="7 10" id="KW-0648">Protein biosynthesis</keyword>
<dbReference type="Gene3D" id="1.10.730.10">
    <property type="entry name" value="Isoleucyl-tRNA Synthetase, Domain 1"/>
    <property type="match status" value="1"/>
</dbReference>
<gene>
    <name evidence="10" type="primary">valS</name>
    <name evidence="14" type="ORF">ATZ36_17720</name>
</gene>
<keyword evidence="3 10" id="KW-0963">Cytoplasm</keyword>
<dbReference type="GO" id="GO:0005524">
    <property type="term" value="F:ATP binding"/>
    <property type="evidence" value="ECO:0007669"/>
    <property type="project" value="UniProtKB-UniRule"/>
</dbReference>
<dbReference type="FunFam" id="3.40.50.620:FF:000032">
    <property type="entry name" value="Valine--tRNA ligase"/>
    <property type="match status" value="1"/>
</dbReference>
<dbReference type="AlphaFoldDB" id="A0A1E5IK69"/>
<protein>
    <recommendedName>
        <fullName evidence="10">Valine--tRNA ligase</fullName>
        <ecNumber evidence="10">6.1.1.9</ecNumber>
    </recommendedName>
    <alternativeName>
        <fullName evidence="10">Valyl-tRNA synthetase</fullName>
        <shortName evidence="10">ValRS</shortName>
    </alternativeName>
</protein>
<dbReference type="InterPro" id="IPR014729">
    <property type="entry name" value="Rossmann-like_a/b/a_fold"/>
</dbReference>
<dbReference type="CDD" id="cd07962">
    <property type="entry name" value="Anticodon_Ia_Val"/>
    <property type="match status" value="1"/>
</dbReference>
<evidence type="ECO:0000259" key="13">
    <source>
        <dbReference type="Pfam" id="PF10458"/>
    </source>
</evidence>
<organism evidence="14 15">
    <name type="scientific">Endomicrobium trichonymphae</name>
    <dbReference type="NCBI Taxonomy" id="1408204"/>
    <lineage>
        <taxon>Bacteria</taxon>
        <taxon>Pseudomonadati</taxon>
        <taxon>Elusimicrobiota</taxon>
        <taxon>Endomicrobiia</taxon>
        <taxon>Endomicrobiales</taxon>
        <taxon>Endomicrobiaceae</taxon>
        <taxon>Candidatus Endomicrobiellum</taxon>
    </lineage>
</organism>
<dbReference type="Gene3D" id="3.90.740.10">
    <property type="entry name" value="Valyl/Leucyl/Isoleucyl-tRNA synthetase, editing domain"/>
    <property type="match status" value="1"/>
</dbReference>
<sequence>MEKVYNSKEVEKKWCKYWIENKTFSAKSDENRKPFTMFIPPANITGSLHMGHALNVTLQDIIIRFKKLKGYNTLWVPGTDHGGIATQNVVEKLLKKEGRTKHDLGREKFLEKMQQWKTETGGAILDQLKKLGCGLDWDRLAFTMDESRSKAVKKAFIKLFNKGLIYRGKRLVNWCSRCATALSDIEVEYEDEKSNLWYVKYPLRDCGECIIIATTRPETMLGDTAVAVNPDDNRYAKLIGKTIKLPLVDREIKIISDYAIDKSFGTGAVKVTPAHDAIDNEIGKRNNLETIEVIDTGGRMINVQSKYLCLSVEEARKKIVKDLEASGFLIKTEDYAHSVGKCYRCSTKVESLMSEQWFLNVKEMSEKAVESINDGRMSFYPQSWKKPYVLWLENLRDWCLSRQIWWGHKIPVYYCVDEKGKKTNCKPIASFDRPEVCSYCKGRNFIQDEDVLDTWFSSALWPMSIFDWGEDENNEDLRYFYPASVLATGHEIIYLWVARMVQFGLEFMKDVPYSDVFIHGIVRDKNGKKMSKSLGNVVNPGDVMDKYGTDALRFALAQVAAPGRDMQISEESFLTARNFANKIWNASRFIIINSQDIDEFDKNIQTFELADEWIIAEFAATASKVKADYESYNIDSAAREIYDFFWTKYCDWYIELSKIRIMSADLNVKKRVLSILVYLLKSTLQLISPVMPFIAEEIWQILNKGEKYAGIISESSLAEVKDGNSGSIEKMKVLQDIIVKIRILRSEMNISPVIRIEALFNVLDERKEEVAKENEIYIKQLARISSIRFGKNIARPKNSALVITGGFEIFLLLGGLIDIEKEKARLAKEIALAKQEVGRTTLKLQNEGFMKRAAESEIEEIKLRLNEANVKIEKINESLKFWE</sequence>
<dbReference type="NCBIfam" id="NF004349">
    <property type="entry name" value="PRK05729.1"/>
    <property type="match status" value="1"/>
</dbReference>
<feature type="short sequence motif" description="'KMSKS' region" evidence="10">
    <location>
        <begin position="529"/>
        <end position="533"/>
    </location>
</feature>
<evidence type="ECO:0000259" key="11">
    <source>
        <dbReference type="Pfam" id="PF00133"/>
    </source>
</evidence>
<dbReference type="Gene3D" id="3.40.50.620">
    <property type="entry name" value="HUPs"/>
    <property type="match status" value="2"/>
</dbReference>
<dbReference type="InterPro" id="IPR002303">
    <property type="entry name" value="Valyl-tRNA_ligase"/>
</dbReference>
<comment type="subunit">
    <text evidence="2 10">Monomer.</text>
</comment>
<dbReference type="PANTHER" id="PTHR11946">
    <property type="entry name" value="VALYL-TRNA SYNTHETASES"/>
    <property type="match status" value="1"/>
</dbReference>
<evidence type="ECO:0000259" key="12">
    <source>
        <dbReference type="Pfam" id="PF08264"/>
    </source>
</evidence>
<keyword evidence="6 10" id="KW-0067">ATP-binding</keyword>
<dbReference type="InterPro" id="IPR010978">
    <property type="entry name" value="tRNA-bd_arm"/>
</dbReference>
<dbReference type="Gene3D" id="1.10.287.380">
    <property type="entry name" value="Valyl-tRNA synthetase, C-terminal domain"/>
    <property type="match status" value="1"/>
</dbReference>
<dbReference type="InterPro" id="IPR002300">
    <property type="entry name" value="aa-tRNA-synth_Ia"/>
</dbReference>
<feature type="coiled-coil region" evidence="10">
    <location>
        <begin position="816"/>
        <end position="878"/>
    </location>
</feature>
<comment type="catalytic activity">
    <reaction evidence="9 10">
        <text>tRNA(Val) + L-valine + ATP = L-valyl-tRNA(Val) + AMP + diphosphate</text>
        <dbReference type="Rhea" id="RHEA:10704"/>
        <dbReference type="Rhea" id="RHEA-COMP:9672"/>
        <dbReference type="Rhea" id="RHEA-COMP:9708"/>
        <dbReference type="ChEBI" id="CHEBI:30616"/>
        <dbReference type="ChEBI" id="CHEBI:33019"/>
        <dbReference type="ChEBI" id="CHEBI:57762"/>
        <dbReference type="ChEBI" id="CHEBI:78442"/>
        <dbReference type="ChEBI" id="CHEBI:78537"/>
        <dbReference type="ChEBI" id="CHEBI:456215"/>
        <dbReference type="EC" id="6.1.1.9"/>
    </reaction>
</comment>
<comment type="caution">
    <text evidence="10">Lacks conserved residue(s) required for the propagation of feature annotation.</text>
</comment>
<dbReference type="InterPro" id="IPR033705">
    <property type="entry name" value="Anticodon_Ia_Val"/>
</dbReference>
<dbReference type="GO" id="GO:0006438">
    <property type="term" value="P:valyl-tRNA aminoacylation"/>
    <property type="evidence" value="ECO:0007669"/>
    <property type="project" value="UniProtKB-UniRule"/>
</dbReference>
<keyword evidence="4 10" id="KW-0436">Ligase</keyword>
<comment type="subcellular location">
    <subcellularLocation>
        <location evidence="1 10">Cytoplasm</location>
    </subcellularLocation>
</comment>
<keyword evidence="10" id="KW-0175">Coiled coil</keyword>
<dbReference type="Pfam" id="PF00133">
    <property type="entry name" value="tRNA-synt_1"/>
    <property type="match status" value="1"/>
</dbReference>
<evidence type="ECO:0000256" key="4">
    <source>
        <dbReference type="ARBA" id="ARBA00022598"/>
    </source>
</evidence>
<dbReference type="HAMAP" id="MF_02004">
    <property type="entry name" value="Val_tRNA_synth_type1"/>
    <property type="match status" value="1"/>
</dbReference>
<dbReference type="GO" id="GO:0002161">
    <property type="term" value="F:aminoacyl-tRNA deacylase activity"/>
    <property type="evidence" value="ECO:0007669"/>
    <property type="project" value="InterPro"/>
</dbReference>
<comment type="function">
    <text evidence="10">Catalyzes the attachment of valine to tRNA(Val). As ValRS can inadvertently accommodate and process structurally similar amino acids such as threonine, to avoid such errors, it has a 'posttransfer' editing activity that hydrolyzes mischarged Thr-tRNA(Val) in a tRNA-dependent manner.</text>
</comment>
<proteinExistence type="inferred from homology"/>
<feature type="domain" description="Methionyl/Valyl/Leucyl/Isoleucyl-tRNA synthetase anticodon-binding" evidence="12">
    <location>
        <begin position="611"/>
        <end position="752"/>
    </location>
</feature>
<dbReference type="SUPFAM" id="SSF50677">
    <property type="entry name" value="ValRS/IleRS/LeuRS editing domain"/>
    <property type="match status" value="1"/>
</dbReference>
<evidence type="ECO:0000256" key="1">
    <source>
        <dbReference type="ARBA" id="ARBA00004496"/>
    </source>
</evidence>
<dbReference type="SUPFAM" id="SSF47323">
    <property type="entry name" value="Anticodon-binding domain of a subclass of class I aminoacyl-tRNA synthetases"/>
    <property type="match status" value="1"/>
</dbReference>
<feature type="binding site" evidence="10">
    <location>
        <position position="532"/>
    </location>
    <ligand>
        <name>ATP</name>
        <dbReference type="ChEBI" id="CHEBI:30616"/>
    </ligand>
</feature>
<dbReference type="NCBIfam" id="TIGR00422">
    <property type="entry name" value="valS"/>
    <property type="match status" value="1"/>
</dbReference>
<dbReference type="InterPro" id="IPR037118">
    <property type="entry name" value="Val-tRNA_synth_C_sf"/>
</dbReference>
<evidence type="ECO:0000256" key="10">
    <source>
        <dbReference type="HAMAP-Rule" id="MF_02004"/>
    </source>
</evidence>
<reference evidence="14 15" key="1">
    <citation type="submission" date="2015-11" db="EMBL/GenBank/DDBJ databases">
        <title>Evidence for parallel genomic evolution in an endosymbiosis of termite gut flagellates.</title>
        <authorList>
            <person name="Zheng H."/>
        </authorList>
    </citation>
    <scope>NUCLEOTIDE SEQUENCE [LARGE SCALE GENOMIC DNA]</scope>
    <source>
        <strain evidence="14 15">CET450</strain>
    </source>
</reference>
<dbReference type="GO" id="GO:0004832">
    <property type="term" value="F:valine-tRNA ligase activity"/>
    <property type="evidence" value="ECO:0007669"/>
    <property type="project" value="UniProtKB-UniRule"/>
</dbReference>
<keyword evidence="15" id="KW-1185">Reference proteome</keyword>
<dbReference type="Proteomes" id="UP000095237">
    <property type="component" value="Unassembled WGS sequence"/>
</dbReference>
<name>A0A1E5IK69_ENDTX</name>
<keyword evidence="5 10" id="KW-0547">Nucleotide-binding</keyword>
<dbReference type="EMBL" id="LNVX01000291">
    <property type="protein sequence ID" value="OEG70805.1"/>
    <property type="molecule type" value="Genomic_DNA"/>
</dbReference>
<dbReference type="PRINTS" id="PR00986">
    <property type="entry name" value="TRNASYNTHVAL"/>
</dbReference>
<evidence type="ECO:0000256" key="2">
    <source>
        <dbReference type="ARBA" id="ARBA00011245"/>
    </source>
</evidence>
<dbReference type="SUPFAM" id="SSF52374">
    <property type="entry name" value="Nucleotidylyl transferase"/>
    <property type="match status" value="1"/>
</dbReference>
<evidence type="ECO:0000256" key="3">
    <source>
        <dbReference type="ARBA" id="ARBA00022490"/>
    </source>
</evidence>
<accession>A0A1E5IK69</accession>
<evidence type="ECO:0000256" key="5">
    <source>
        <dbReference type="ARBA" id="ARBA00022741"/>
    </source>
</evidence>
<evidence type="ECO:0000313" key="15">
    <source>
        <dbReference type="Proteomes" id="UP000095237"/>
    </source>
</evidence>
<feature type="domain" description="Aminoacyl-tRNA synthetase class Ia" evidence="11">
    <location>
        <begin position="14"/>
        <end position="569"/>
    </location>
</feature>
<feature type="domain" description="Valyl-tRNA synthetase tRNA-binding arm" evidence="13">
    <location>
        <begin position="818"/>
        <end position="880"/>
    </location>
</feature>
<dbReference type="InterPro" id="IPR013155">
    <property type="entry name" value="M/V/L/I-tRNA-synth_anticd-bd"/>
</dbReference>
<dbReference type="EC" id="6.1.1.9" evidence="10"/>
<dbReference type="CDD" id="cd00817">
    <property type="entry name" value="ValRS_core"/>
    <property type="match status" value="1"/>
</dbReference>
<dbReference type="InterPro" id="IPR009080">
    <property type="entry name" value="tRNAsynth_Ia_anticodon-bd"/>
</dbReference>
<evidence type="ECO:0000256" key="9">
    <source>
        <dbReference type="ARBA" id="ARBA00047552"/>
    </source>
</evidence>
<dbReference type="PANTHER" id="PTHR11946:SF93">
    <property type="entry name" value="VALINE--TRNA LIGASE, CHLOROPLASTIC_MITOCHONDRIAL 2"/>
    <property type="match status" value="1"/>
</dbReference>
<dbReference type="InterPro" id="IPR019499">
    <property type="entry name" value="Val-tRNA_synth_tRNA-bd"/>
</dbReference>
<comment type="domain">
    <text evidence="10">The C-terminal coiled-coil domain is crucial for aminoacylation activity.</text>
</comment>
<dbReference type="Pfam" id="PF08264">
    <property type="entry name" value="Anticodon_1"/>
    <property type="match status" value="1"/>
</dbReference>
<dbReference type="SUPFAM" id="SSF46589">
    <property type="entry name" value="tRNA-binding arm"/>
    <property type="match status" value="1"/>
</dbReference>
<dbReference type="GO" id="GO:0005829">
    <property type="term" value="C:cytosol"/>
    <property type="evidence" value="ECO:0007669"/>
    <property type="project" value="TreeGrafter"/>
</dbReference>
<evidence type="ECO:0000256" key="7">
    <source>
        <dbReference type="ARBA" id="ARBA00022917"/>
    </source>
</evidence>
<comment type="similarity">
    <text evidence="10">Belongs to the class-I aminoacyl-tRNA synthetase family. ValS type 1 subfamily.</text>
</comment>
<evidence type="ECO:0000256" key="6">
    <source>
        <dbReference type="ARBA" id="ARBA00022840"/>
    </source>
</evidence>
<comment type="caution">
    <text evidence="14">The sequence shown here is derived from an EMBL/GenBank/DDBJ whole genome shotgun (WGS) entry which is preliminary data.</text>
</comment>
<dbReference type="InterPro" id="IPR009008">
    <property type="entry name" value="Val/Leu/Ile-tRNA-synth_edit"/>
</dbReference>
<evidence type="ECO:0000256" key="8">
    <source>
        <dbReference type="ARBA" id="ARBA00023146"/>
    </source>
</evidence>
<comment type="domain">
    <text evidence="10">ValRS has two distinct active sites: one for aminoacylation and one for editing. The misactivated threonine is translocated from the active site to the editing site.</text>
</comment>
<keyword evidence="8 10" id="KW-0030">Aminoacyl-tRNA synthetase</keyword>